<organism evidence="2 3">
    <name type="scientific">Bombardia bombarda</name>
    <dbReference type="NCBI Taxonomy" id="252184"/>
    <lineage>
        <taxon>Eukaryota</taxon>
        <taxon>Fungi</taxon>
        <taxon>Dikarya</taxon>
        <taxon>Ascomycota</taxon>
        <taxon>Pezizomycotina</taxon>
        <taxon>Sordariomycetes</taxon>
        <taxon>Sordariomycetidae</taxon>
        <taxon>Sordariales</taxon>
        <taxon>Lasiosphaeriaceae</taxon>
        <taxon>Bombardia</taxon>
    </lineage>
</organism>
<dbReference type="Proteomes" id="UP001174934">
    <property type="component" value="Unassembled WGS sequence"/>
</dbReference>
<keyword evidence="3" id="KW-1185">Reference proteome</keyword>
<feature type="compositionally biased region" description="Low complexity" evidence="1">
    <location>
        <begin position="113"/>
        <end position="144"/>
    </location>
</feature>
<evidence type="ECO:0000256" key="1">
    <source>
        <dbReference type="SAM" id="MobiDB-lite"/>
    </source>
</evidence>
<feature type="region of interest" description="Disordered" evidence="1">
    <location>
        <begin position="90"/>
        <end position="144"/>
    </location>
</feature>
<reference evidence="2" key="1">
    <citation type="submission" date="2023-06" db="EMBL/GenBank/DDBJ databases">
        <title>Genome-scale phylogeny and comparative genomics of the fungal order Sordariales.</title>
        <authorList>
            <consortium name="Lawrence Berkeley National Laboratory"/>
            <person name="Hensen N."/>
            <person name="Bonometti L."/>
            <person name="Westerberg I."/>
            <person name="Brannstrom I.O."/>
            <person name="Guillou S."/>
            <person name="Cros-Aarteil S."/>
            <person name="Calhoun S."/>
            <person name="Haridas S."/>
            <person name="Kuo A."/>
            <person name="Mondo S."/>
            <person name="Pangilinan J."/>
            <person name="Riley R."/>
            <person name="LaButti K."/>
            <person name="Andreopoulos B."/>
            <person name="Lipzen A."/>
            <person name="Chen C."/>
            <person name="Yanf M."/>
            <person name="Daum C."/>
            <person name="Ng V."/>
            <person name="Clum A."/>
            <person name="Steindorff A."/>
            <person name="Ohm R."/>
            <person name="Martin F."/>
            <person name="Silar P."/>
            <person name="Natvig D."/>
            <person name="Lalanne C."/>
            <person name="Gautier V."/>
            <person name="Ament-velasquez S.L."/>
            <person name="Kruys A."/>
            <person name="Hutchinson M.I."/>
            <person name="Powell A.J."/>
            <person name="Barry K."/>
            <person name="Miller A.N."/>
            <person name="Grigoriev I.V."/>
            <person name="Debuchy R."/>
            <person name="Gladieux P."/>
            <person name="Thoren M.H."/>
            <person name="Johannesson H."/>
        </authorList>
    </citation>
    <scope>NUCLEOTIDE SEQUENCE</scope>
    <source>
        <strain evidence="2">SMH3391-2</strain>
    </source>
</reference>
<sequence length="212" mass="22261">MPPHNHLLSNPMSHNNLIIIRVLNARPPLGLHRPTTSFNASSFLSFADPNPWPENGQRLPNGLTLGFSELGCTGSGLSKIFSLEGSIPETIPPEEAAADGSRPLPSTSGMAKSPNSSSSISSSTSSSSTASSDSSLSSRPSPNRSVSLVLSASSFFRLLRRAVRTTPRHHEPRFHALLPTSSSSPLSTSPSLPEPEPLPPCSSSSSSANGLR</sequence>
<accession>A0AA39W3Z8</accession>
<dbReference type="AlphaFoldDB" id="A0AA39W3Z8"/>
<protein>
    <submittedName>
        <fullName evidence="2">Uncharacterized protein</fullName>
    </submittedName>
</protein>
<evidence type="ECO:0000313" key="2">
    <source>
        <dbReference type="EMBL" id="KAK0610179.1"/>
    </source>
</evidence>
<feature type="region of interest" description="Disordered" evidence="1">
    <location>
        <begin position="167"/>
        <end position="212"/>
    </location>
</feature>
<dbReference type="EMBL" id="JAULSR010000011">
    <property type="protein sequence ID" value="KAK0610179.1"/>
    <property type="molecule type" value="Genomic_DNA"/>
</dbReference>
<evidence type="ECO:0000313" key="3">
    <source>
        <dbReference type="Proteomes" id="UP001174934"/>
    </source>
</evidence>
<feature type="compositionally biased region" description="Low complexity" evidence="1">
    <location>
        <begin position="201"/>
        <end position="212"/>
    </location>
</feature>
<name>A0AA39W3Z8_9PEZI</name>
<comment type="caution">
    <text evidence="2">The sequence shown here is derived from an EMBL/GenBank/DDBJ whole genome shotgun (WGS) entry which is preliminary data.</text>
</comment>
<gene>
    <name evidence="2" type="ORF">B0T17DRAFT_128307</name>
</gene>
<proteinExistence type="predicted"/>
<feature type="compositionally biased region" description="Low complexity" evidence="1">
    <location>
        <begin position="177"/>
        <end position="191"/>
    </location>
</feature>